<dbReference type="EMBL" id="JH712118">
    <property type="protein sequence ID" value="EFO24337.1"/>
    <property type="molecule type" value="Genomic_DNA"/>
</dbReference>
<feature type="region of interest" description="Disordered" evidence="1">
    <location>
        <begin position="21"/>
        <end position="45"/>
    </location>
</feature>
<feature type="compositionally biased region" description="Basic and acidic residues" evidence="1">
    <location>
        <begin position="33"/>
        <end position="45"/>
    </location>
</feature>
<dbReference type="RefSeq" id="XP_003139737.1">
    <property type="nucleotide sequence ID" value="XM_003139689.1"/>
</dbReference>
<sequence length="79" mass="8641">MYKFPIKSTDTAVATVAMQSTDAEASTWNAESGYDKSKGEKAKKKDDAAECICSRTSLRSNSAMSYADRRKEIKYASAS</sequence>
<evidence type="ECO:0000313" key="2">
    <source>
        <dbReference type="EMBL" id="EFO24337.1"/>
    </source>
</evidence>
<dbReference type="KEGG" id="loa:LOAG_04152"/>
<dbReference type="CTD" id="9941551"/>
<dbReference type="GeneID" id="9941551"/>
<dbReference type="InParanoid" id="A0A1S0U4N9"/>
<dbReference type="AlphaFoldDB" id="A0A1S0U4N9"/>
<proteinExistence type="predicted"/>
<accession>A0A1S0U4N9</accession>
<evidence type="ECO:0000256" key="1">
    <source>
        <dbReference type="SAM" id="MobiDB-lite"/>
    </source>
</evidence>
<feature type="compositionally biased region" description="Polar residues" evidence="1">
    <location>
        <begin position="21"/>
        <end position="30"/>
    </location>
</feature>
<gene>
    <name evidence="2" type="ORF">LOAG_04152</name>
</gene>
<organism evidence="2">
    <name type="scientific">Loa loa</name>
    <name type="common">Eye worm</name>
    <name type="synonym">Filaria loa</name>
    <dbReference type="NCBI Taxonomy" id="7209"/>
    <lineage>
        <taxon>Eukaryota</taxon>
        <taxon>Metazoa</taxon>
        <taxon>Ecdysozoa</taxon>
        <taxon>Nematoda</taxon>
        <taxon>Chromadorea</taxon>
        <taxon>Rhabditida</taxon>
        <taxon>Spirurina</taxon>
        <taxon>Spiruromorpha</taxon>
        <taxon>Filarioidea</taxon>
        <taxon>Onchocercidae</taxon>
        <taxon>Loa</taxon>
    </lineage>
</organism>
<protein>
    <submittedName>
        <fullName evidence="2">Uncharacterized protein</fullName>
    </submittedName>
</protein>
<name>A0A1S0U4N9_LOALO</name>
<reference evidence="2" key="1">
    <citation type="submission" date="2012-04" db="EMBL/GenBank/DDBJ databases">
        <title>The Genome Sequence of Loa loa.</title>
        <authorList>
            <consortium name="The Broad Institute Genome Sequencing Platform"/>
            <consortium name="Broad Institute Genome Sequencing Center for Infectious Disease"/>
            <person name="Nutman T.B."/>
            <person name="Fink D.L."/>
            <person name="Russ C."/>
            <person name="Young S."/>
            <person name="Zeng Q."/>
            <person name="Gargeya S."/>
            <person name="Alvarado L."/>
            <person name="Berlin A."/>
            <person name="Chapman S.B."/>
            <person name="Chen Z."/>
            <person name="Freedman E."/>
            <person name="Gellesch M."/>
            <person name="Goldberg J."/>
            <person name="Griggs A."/>
            <person name="Gujja S."/>
            <person name="Heilman E.R."/>
            <person name="Heiman D."/>
            <person name="Howarth C."/>
            <person name="Mehta T."/>
            <person name="Neiman D."/>
            <person name="Pearson M."/>
            <person name="Roberts A."/>
            <person name="Saif S."/>
            <person name="Shea T."/>
            <person name="Shenoy N."/>
            <person name="Sisk P."/>
            <person name="Stolte C."/>
            <person name="Sykes S."/>
            <person name="White J."/>
            <person name="Yandava C."/>
            <person name="Haas B."/>
            <person name="Henn M.R."/>
            <person name="Nusbaum C."/>
            <person name="Birren B."/>
        </authorList>
    </citation>
    <scope>NUCLEOTIDE SEQUENCE [LARGE SCALE GENOMIC DNA]</scope>
</reference>